<dbReference type="InterPro" id="IPR014710">
    <property type="entry name" value="RmlC-like_jellyroll"/>
</dbReference>
<dbReference type="AlphaFoldDB" id="A0A069P4J1"/>
<dbReference type="eggNOG" id="COG3758">
    <property type="taxonomic scope" value="Bacteria"/>
</dbReference>
<dbReference type="Gene3D" id="2.60.120.10">
    <property type="entry name" value="Jelly Rolls"/>
    <property type="match status" value="1"/>
</dbReference>
<reference evidence="4" key="3">
    <citation type="journal article" date="2019" name="Int. J. Syst. Evol. Microbiol.">
        <title>The Global Catalogue of Microorganisms (GCM) 10K type strain sequencing project: providing services to taxonomists for standard genome sequencing and annotation.</title>
        <authorList>
            <consortium name="The Broad Institute Genomics Platform"/>
            <consortium name="The Broad Institute Genome Sequencing Center for Infectious Disease"/>
            <person name="Wu L."/>
            <person name="Ma J."/>
        </authorList>
    </citation>
    <scope>NUCLEOTIDE SEQUENCE [LARGE SCALE GENOMIC DNA]</scope>
    <source>
        <strain evidence="4">CGMCC 1.11013</strain>
    </source>
</reference>
<dbReference type="Proteomes" id="UP000027439">
    <property type="component" value="Unassembled WGS sequence"/>
</dbReference>
<evidence type="ECO:0000313" key="1">
    <source>
        <dbReference type="EMBL" id="GGD79174.1"/>
    </source>
</evidence>
<accession>A0A069P4J1</accession>
<evidence type="ECO:0000313" key="3">
    <source>
        <dbReference type="Proteomes" id="UP000027439"/>
    </source>
</evidence>
<protein>
    <recommendedName>
        <fullName evidence="5">Histidine utilization protein HutD</fullName>
    </recommendedName>
</protein>
<name>A0A069P4J1_9BURK</name>
<dbReference type="RefSeq" id="WP_035967327.1">
    <property type="nucleotide sequence ID" value="NZ_BMEG01000006.1"/>
</dbReference>
<keyword evidence="4" id="KW-1185">Reference proteome</keyword>
<dbReference type="PANTHER" id="PTHR37943:SF1">
    <property type="entry name" value="PROTEIN VES"/>
    <property type="match status" value="1"/>
</dbReference>
<dbReference type="OrthoDB" id="9800082at2"/>
<evidence type="ECO:0008006" key="5">
    <source>
        <dbReference type="Google" id="ProtNLM"/>
    </source>
</evidence>
<dbReference type="Proteomes" id="UP000597138">
    <property type="component" value="Unassembled WGS sequence"/>
</dbReference>
<reference evidence="1" key="1">
    <citation type="journal article" date="2014" name="Int. J. Syst. Evol. Microbiol.">
        <title>Complete genome of a new Firmicutes species belonging to the dominant human colonic microbiota ('Ruminococcus bicirculans') reveals two chromosomes and a selective capacity to utilize plant glucans.</title>
        <authorList>
            <consortium name="NISC Comparative Sequencing Program"/>
            <person name="Wegmann U."/>
            <person name="Louis P."/>
            <person name="Goesmann A."/>
            <person name="Henrissat B."/>
            <person name="Duncan S.H."/>
            <person name="Flint H.J."/>
        </authorList>
    </citation>
    <scope>NUCLEOTIDE SEQUENCE</scope>
    <source>
        <strain evidence="1">CGMCC 1.11013</strain>
    </source>
</reference>
<dbReference type="PANTHER" id="PTHR37943">
    <property type="entry name" value="PROTEIN VES"/>
    <property type="match status" value="1"/>
</dbReference>
<comment type="caution">
    <text evidence="2">The sequence shown here is derived from an EMBL/GenBank/DDBJ whole genome shotgun (WGS) entry which is preliminary data.</text>
</comment>
<dbReference type="SUPFAM" id="SSF51182">
    <property type="entry name" value="RmlC-like cupins"/>
    <property type="match status" value="1"/>
</dbReference>
<dbReference type="InterPro" id="IPR011051">
    <property type="entry name" value="RmlC_Cupin_sf"/>
</dbReference>
<dbReference type="EMBL" id="BMEG01000006">
    <property type="protein sequence ID" value="GGD79174.1"/>
    <property type="molecule type" value="Genomic_DNA"/>
</dbReference>
<dbReference type="InterPro" id="IPR010282">
    <property type="entry name" value="Uncharacterised_HutD/Ves"/>
</dbReference>
<sequence>MNVSVIRGADLVASPWKNGGGITREVAARADAWRVSIAEIDRPGPFSRFDGIDRVLVLLDGAGLTLGEHAVTRVFDTARFAGETPVEARLTDDPVRVFNVMTHRDAAHASVDCWRSPASRIVAAESVLLHCAQGSLDVRVGRTRFTLAKMDTLRIDAARGVDVDVDIQGDGVLLCASLDTRGQS</sequence>
<dbReference type="Pfam" id="PF05962">
    <property type="entry name" value="HutD"/>
    <property type="match status" value="1"/>
</dbReference>
<evidence type="ECO:0000313" key="4">
    <source>
        <dbReference type="Proteomes" id="UP000597138"/>
    </source>
</evidence>
<dbReference type="CDD" id="cd20293">
    <property type="entry name" value="cupin_HutD_N"/>
    <property type="match status" value="1"/>
</dbReference>
<evidence type="ECO:0000313" key="2">
    <source>
        <dbReference type="EMBL" id="KDR32206.1"/>
    </source>
</evidence>
<dbReference type="EMBL" id="JFHE01000020">
    <property type="protein sequence ID" value="KDR32206.1"/>
    <property type="molecule type" value="Genomic_DNA"/>
</dbReference>
<proteinExistence type="predicted"/>
<organism evidence="2 3">
    <name type="scientific">Caballeronia grimmiae</name>
    <dbReference type="NCBI Taxonomy" id="1071679"/>
    <lineage>
        <taxon>Bacteria</taxon>
        <taxon>Pseudomonadati</taxon>
        <taxon>Pseudomonadota</taxon>
        <taxon>Betaproteobacteria</taxon>
        <taxon>Burkholderiales</taxon>
        <taxon>Burkholderiaceae</taxon>
        <taxon>Caballeronia</taxon>
    </lineage>
</organism>
<reference evidence="2 3" key="2">
    <citation type="submission" date="2014-03" db="EMBL/GenBank/DDBJ databases">
        <title>Draft Genome Sequences of Four Burkholderia Strains.</title>
        <authorList>
            <person name="Liu X.Y."/>
            <person name="Li C.X."/>
            <person name="Xu J.H."/>
        </authorList>
    </citation>
    <scope>NUCLEOTIDE SEQUENCE [LARGE SCALE GENOMIC DNA]</scope>
    <source>
        <strain evidence="2 3">R27</strain>
    </source>
</reference>
<dbReference type="STRING" id="1071679.BG57_12235"/>
<reference evidence="1" key="4">
    <citation type="submission" date="2024-05" db="EMBL/GenBank/DDBJ databases">
        <authorList>
            <person name="Sun Q."/>
            <person name="Zhou Y."/>
        </authorList>
    </citation>
    <scope>NUCLEOTIDE SEQUENCE</scope>
    <source>
        <strain evidence="1">CGMCC 1.11013</strain>
    </source>
</reference>
<gene>
    <name evidence="2" type="ORF">BG57_12235</name>
    <name evidence="1" type="ORF">GCM10010985_37100</name>
</gene>